<dbReference type="SMART" id="SM00248">
    <property type="entry name" value="ANK"/>
    <property type="match status" value="5"/>
</dbReference>
<evidence type="ECO:0000256" key="9">
    <source>
        <dbReference type="SAM" id="SignalP"/>
    </source>
</evidence>
<proteinExistence type="predicted"/>
<dbReference type="SMART" id="SM00179">
    <property type="entry name" value="EGF_CA"/>
    <property type="match status" value="1"/>
</dbReference>
<keyword evidence="8" id="KW-1133">Transmembrane helix</keyword>
<evidence type="ECO:0000256" key="7">
    <source>
        <dbReference type="SAM" id="MobiDB-lite"/>
    </source>
</evidence>
<keyword evidence="2" id="KW-0677">Repeat</keyword>
<dbReference type="InterPro" id="IPR000152">
    <property type="entry name" value="EGF-type_Asp/Asn_hydroxyl_site"/>
</dbReference>
<dbReference type="InterPro" id="IPR049883">
    <property type="entry name" value="NOTCH1_EGF-like"/>
</dbReference>
<evidence type="ECO:0000256" key="6">
    <source>
        <dbReference type="PROSITE-ProRule" id="PRU00076"/>
    </source>
</evidence>
<dbReference type="PROSITE" id="PS01187">
    <property type="entry name" value="EGF_CA"/>
    <property type="match status" value="1"/>
</dbReference>
<evidence type="ECO:0000313" key="12">
    <source>
        <dbReference type="WBParaSite" id="MBELARI_LOCUS4102"/>
    </source>
</evidence>
<dbReference type="PANTHER" id="PTHR24124:SF14">
    <property type="entry name" value="CHROMOSOME UNDETERMINED SCAFFOLD_25, WHOLE GENOME SHOTGUN SEQUENCE"/>
    <property type="match status" value="1"/>
</dbReference>
<dbReference type="PROSITE" id="PS01186">
    <property type="entry name" value="EGF_2"/>
    <property type="match status" value="1"/>
</dbReference>
<dbReference type="CDD" id="cd00054">
    <property type="entry name" value="EGF_CA"/>
    <property type="match status" value="1"/>
</dbReference>
<dbReference type="InterPro" id="IPR000742">
    <property type="entry name" value="EGF"/>
</dbReference>
<feature type="chain" id="PRO_5042264964" description="EGF-like domain-containing protein" evidence="9">
    <location>
        <begin position="17"/>
        <end position="687"/>
    </location>
</feature>
<dbReference type="InterPro" id="IPR002110">
    <property type="entry name" value="Ankyrin_rpt"/>
</dbReference>
<dbReference type="Gene3D" id="1.25.40.20">
    <property type="entry name" value="Ankyrin repeat-containing domain"/>
    <property type="match status" value="1"/>
</dbReference>
<keyword evidence="8" id="KW-0472">Membrane</keyword>
<evidence type="ECO:0000256" key="5">
    <source>
        <dbReference type="PROSITE-ProRule" id="PRU00023"/>
    </source>
</evidence>
<dbReference type="PROSITE" id="PS50088">
    <property type="entry name" value="ANK_REPEAT"/>
    <property type="match status" value="2"/>
</dbReference>
<dbReference type="Gene3D" id="2.10.25.10">
    <property type="entry name" value="Laminin"/>
    <property type="match status" value="2"/>
</dbReference>
<evidence type="ECO:0000259" key="10">
    <source>
        <dbReference type="PROSITE" id="PS50026"/>
    </source>
</evidence>
<dbReference type="PROSITE" id="PS00022">
    <property type="entry name" value="EGF_1"/>
    <property type="match status" value="2"/>
</dbReference>
<evidence type="ECO:0000256" key="4">
    <source>
        <dbReference type="ARBA" id="ARBA00023157"/>
    </source>
</evidence>
<dbReference type="PANTHER" id="PTHR24124">
    <property type="entry name" value="ANKYRIN REPEAT FAMILY A"/>
    <property type="match status" value="1"/>
</dbReference>
<feature type="domain" description="EGF-like" evidence="10">
    <location>
        <begin position="78"/>
        <end position="115"/>
    </location>
</feature>
<keyword evidence="11" id="KW-1185">Reference proteome</keyword>
<sequence>MIRWLLLLTLVTRITGQNAAEESNGFLDDCNDTGYCLHGICGEKGFWMSIFAGIMQDSEPDRRCICHPGWRGERCEFDIDECKDPEFCKNNGACENTQGSFKCDCQGEYFGDRCEEKHKAPVNNRDVHPAAPDVTTTLLTTTSPKNLHLPTRVDLEVTFANDTFPDMMSGLNKKLYQVNTVLTQMRLWVEIARDEEHNLLVFDVNKKMIDPWNSILVPKVVITLDVECKVSNLSLCPTVEELTAYLGSPEVAEALGIIDVRPEEEKKTRWPVWLITVVVSICLIPVVIWVIFRGAKRREVTVFKTVNPFCNGSEGKATDAESLVSYEVWKRSCSSVRLIDENALTNNETVTLLTIVANYHNRPDWEKIKKFLDDGVHPEIKYEASVLHAVARIDCMELLEKLLKYHNVKNLINSVDKFNMTPLMIFAKNILRDADGAEILVQHGAGVNYQGVRDLEDQDAPSYNGRSALHYAAKYNNVKFVEYLCALKASEGSSIEEKERIEANRNIKDHEGRTPLMYAAKGGKMEMIEILMRLGVNVDDGDEHGKTARDIALEEGYLDAARLLPQRRTPTSILVEYSRQKQETDRNNRNNRNSRRKESQPVQSKVINPYPTPPNPSKSTNSTPSPQFQTMKTGQNHAVIHPPQINTYPLMPSYQNNLRNYGETMYHGGIAGNQMLQMPSQHFITPP</sequence>
<evidence type="ECO:0000256" key="1">
    <source>
        <dbReference type="ARBA" id="ARBA00022536"/>
    </source>
</evidence>
<feature type="repeat" description="ANK" evidence="5">
    <location>
        <begin position="464"/>
        <end position="484"/>
    </location>
</feature>
<organism evidence="11 12">
    <name type="scientific">Mesorhabditis belari</name>
    <dbReference type="NCBI Taxonomy" id="2138241"/>
    <lineage>
        <taxon>Eukaryota</taxon>
        <taxon>Metazoa</taxon>
        <taxon>Ecdysozoa</taxon>
        <taxon>Nematoda</taxon>
        <taxon>Chromadorea</taxon>
        <taxon>Rhabditida</taxon>
        <taxon>Rhabditina</taxon>
        <taxon>Rhabditomorpha</taxon>
        <taxon>Rhabditoidea</taxon>
        <taxon>Rhabditidae</taxon>
        <taxon>Mesorhabditinae</taxon>
        <taxon>Mesorhabditis</taxon>
    </lineage>
</organism>
<accession>A0AAF3FB32</accession>
<evidence type="ECO:0000256" key="3">
    <source>
        <dbReference type="ARBA" id="ARBA00023043"/>
    </source>
</evidence>
<protein>
    <recommendedName>
        <fullName evidence="10">EGF-like domain-containing protein</fullName>
    </recommendedName>
</protein>
<dbReference type="InterPro" id="IPR001881">
    <property type="entry name" value="EGF-like_Ca-bd_dom"/>
</dbReference>
<evidence type="ECO:0000256" key="8">
    <source>
        <dbReference type="SAM" id="Phobius"/>
    </source>
</evidence>
<name>A0AAF3FB32_9BILA</name>
<feature type="transmembrane region" description="Helical" evidence="8">
    <location>
        <begin position="270"/>
        <end position="292"/>
    </location>
</feature>
<keyword evidence="4 6" id="KW-1015">Disulfide bond</keyword>
<dbReference type="AlphaFoldDB" id="A0AAF3FB32"/>
<dbReference type="GO" id="GO:0010468">
    <property type="term" value="P:regulation of gene expression"/>
    <property type="evidence" value="ECO:0007669"/>
    <property type="project" value="TreeGrafter"/>
</dbReference>
<dbReference type="GO" id="GO:0005634">
    <property type="term" value="C:nucleus"/>
    <property type="evidence" value="ECO:0007669"/>
    <property type="project" value="TreeGrafter"/>
</dbReference>
<feature type="signal peptide" evidence="9">
    <location>
        <begin position="1"/>
        <end position="16"/>
    </location>
</feature>
<feature type="repeat" description="ANK" evidence="5">
    <location>
        <begin position="511"/>
        <end position="543"/>
    </location>
</feature>
<dbReference type="PROSITE" id="PS50297">
    <property type="entry name" value="ANK_REP_REGION"/>
    <property type="match status" value="2"/>
</dbReference>
<dbReference type="PROSITE" id="PS00010">
    <property type="entry name" value="ASX_HYDROXYL"/>
    <property type="match status" value="1"/>
</dbReference>
<reference evidence="12" key="1">
    <citation type="submission" date="2024-02" db="UniProtKB">
        <authorList>
            <consortium name="WormBaseParasite"/>
        </authorList>
    </citation>
    <scope>IDENTIFICATION</scope>
</reference>
<dbReference type="WBParaSite" id="MBELARI_LOCUS4102">
    <property type="protein sequence ID" value="MBELARI_LOCUS4102"/>
    <property type="gene ID" value="MBELARI_LOCUS4102"/>
</dbReference>
<dbReference type="InterPro" id="IPR009030">
    <property type="entry name" value="Growth_fac_rcpt_cys_sf"/>
</dbReference>
<dbReference type="Pfam" id="PF07645">
    <property type="entry name" value="EGF_CA"/>
    <property type="match status" value="1"/>
</dbReference>
<keyword evidence="3 5" id="KW-0040">ANK repeat</keyword>
<dbReference type="SUPFAM" id="SSF48403">
    <property type="entry name" value="Ankyrin repeat"/>
    <property type="match status" value="1"/>
</dbReference>
<feature type="compositionally biased region" description="Basic and acidic residues" evidence="7">
    <location>
        <begin position="578"/>
        <end position="588"/>
    </location>
</feature>
<dbReference type="PROSITE" id="PS50026">
    <property type="entry name" value="EGF_3"/>
    <property type="match status" value="1"/>
</dbReference>
<dbReference type="Pfam" id="PF12796">
    <property type="entry name" value="Ank_2"/>
    <property type="match status" value="2"/>
</dbReference>
<keyword evidence="9" id="KW-0732">Signal</keyword>
<dbReference type="SMART" id="SM00181">
    <property type="entry name" value="EGF"/>
    <property type="match status" value="2"/>
</dbReference>
<dbReference type="SUPFAM" id="SSF57184">
    <property type="entry name" value="Growth factor receptor domain"/>
    <property type="match status" value="1"/>
</dbReference>
<keyword evidence="1 6" id="KW-0245">EGF-like domain</keyword>
<feature type="disulfide bond" evidence="6">
    <location>
        <begin position="105"/>
        <end position="114"/>
    </location>
</feature>
<dbReference type="InterPro" id="IPR018097">
    <property type="entry name" value="EGF_Ca-bd_CS"/>
</dbReference>
<evidence type="ECO:0000313" key="11">
    <source>
        <dbReference type="Proteomes" id="UP000887575"/>
    </source>
</evidence>
<feature type="region of interest" description="Disordered" evidence="7">
    <location>
        <begin position="571"/>
        <end position="630"/>
    </location>
</feature>
<evidence type="ECO:0000256" key="2">
    <source>
        <dbReference type="ARBA" id="ARBA00022737"/>
    </source>
</evidence>
<feature type="compositionally biased region" description="Low complexity" evidence="7">
    <location>
        <begin position="617"/>
        <end position="626"/>
    </location>
</feature>
<keyword evidence="8" id="KW-0812">Transmembrane</keyword>
<dbReference type="GO" id="GO:0005509">
    <property type="term" value="F:calcium ion binding"/>
    <property type="evidence" value="ECO:0007669"/>
    <property type="project" value="InterPro"/>
</dbReference>
<dbReference type="InterPro" id="IPR036770">
    <property type="entry name" value="Ankyrin_rpt-contain_sf"/>
</dbReference>
<comment type="caution">
    <text evidence="6">Lacks conserved residue(s) required for the propagation of feature annotation.</text>
</comment>
<dbReference type="Proteomes" id="UP000887575">
    <property type="component" value="Unassembled WGS sequence"/>
</dbReference>